<keyword evidence="2" id="KW-1185">Reference proteome</keyword>
<dbReference type="RefSeq" id="WP_243488699.1">
    <property type="nucleotide sequence ID" value="NZ_CP063361.1"/>
</dbReference>
<sequence length="64" mass="7087">MRNSTSNGLLASTLRKHTNVDKHGALKALPRHAPIAAIKKWREEKPPVFLTGLSKQANLGTWTQ</sequence>
<dbReference type="Proteomes" id="UP000831532">
    <property type="component" value="Chromosome"/>
</dbReference>
<reference evidence="1 2" key="1">
    <citation type="submission" date="2020-10" db="EMBL/GenBank/DDBJ databases">
        <title>Genome analysis of Massilia species.</title>
        <authorList>
            <person name="Jung D.-H."/>
        </authorList>
    </citation>
    <scope>NUCLEOTIDE SEQUENCE [LARGE SCALE GENOMIC DNA]</scope>
    <source>
        <strain evidence="2">sipir</strain>
    </source>
</reference>
<dbReference type="EMBL" id="CP063361">
    <property type="protein sequence ID" value="UOD27441.1"/>
    <property type="molecule type" value="Genomic_DNA"/>
</dbReference>
<evidence type="ECO:0000313" key="1">
    <source>
        <dbReference type="EMBL" id="UOD27441.1"/>
    </source>
</evidence>
<evidence type="ECO:0000313" key="2">
    <source>
        <dbReference type="Proteomes" id="UP000831532"/>
    </source>
</evidence>
<organism evidence="1 2">
    <name type="scientific">Massilia violaceinigra</name>
    <dbReference type="NCBI Taxonomy" id="2045208"/>
    <lineage>
        <taxon>Bacteria</taxon>
        <taxon>Pseudomonadati</taxon>
        <taxon>Pseudomonadota</taxon>
        <taxon>Betaproteobacteria</taxon>
        <taxon>Burkholderiales</taxon>
        <taxon>Oxalobacteraceae</taxon>
        <taxon>Telluria group</taxon>
        <taxon>Massilia</taxon>
    </lineage>
</organism>
<accession>A0ABY3ZYA0</accession>
<proteinExistence type="predicted"/>
<protein>
    <submittedName>
        <fullName evidence="1">Uncharacterized protein</fullName>
    </submittedName>
</protein>
<name>A0ABY3ZYA0_9BURK</name>
<gene>
    <name evidence="1" type="ORF">INH39_18090</name>
</gene>